<evidence type="ECO:0000313" key="6">
    <source>
        <dbReference type="Proteomes" id="UP000274792"/>
    </source>
</evidence>
<keyword evidence="1" id="KW-0805">Transcription regulation</keyword>
<dbReference type="AlphaFoldDB" id="A0AAJ4VIL5"/>
<dbReference type="GO" id="GO:0003700">
    <property type="term" value="F:DNA-binding transcription factor activity"/>
    <property type="evidence" value="ECO:0007669"/>
    <property type="project" value="InterPro"/>
</dbReference>
<dbReference type="EMBL" id="RXWV01000019">
    <property type="protein sequence ID" value="RTX74373.1"/>
    <property type="molecule type" value="Genomic_DNA"/>
</dbReference>
<dbReference type="InterPro" id="IPR000835">
    <property type="entry name" value="HTH_MarR-typ"/>
</dbReference>
<dbReference type="InterPro" id="IPR036388">
    <property type="entry name" value="WH-like_DNA-bd_sf"/>
</dbReference>
<evidence type="ECO:0000259" key="4">
    <source>
        <dbReference type="PROSITE" id="PS50995"/>
    </source>
</evidence>
<evidence type="ECO:0000313" key="5">
    <source>
        <dbReference type="EMBL" id="RTX74373.1"/>
    </source>
</evidence>
<dbReference type="InterPro" id="IPR036390">
    <property type="entry name" value="WH_DNA-bd_sf"/>
</dbReference>
<gene>
    <name evidence="5" type="ORF">CD117_02910</name>
</gene>
<keyword evidence="2" id="KW-0238">DNA-binding</keyword>
<dbReference type="PRINTS" id="PR00598">
    <property type="entry name" value="HTHMARR"/>
</dbReference>
<dbReference type="PANTHER" id="PTHR42756:SF1">
    <property type="entry name" value="TRANSCRIPTIONAL REPRESSOR OF EMRAB OPERON"/>
    <property type="match status" value="1"/>
</dbReference>
<accession>A0AAJ4VIL5</accession>
<dbReference type="Gene3D" id="1.10.10.10">
    <property type="entry name" value="Winged helix-like DNA-binding domain superfamily/Winged helix DNA-binding domain"/>
    <property type="match status" value="1"/>
</dbReference>
<evidence type="ECO:0000256" key="3">
    <source>
        <dbReference type="ARBA" id="ARBA00023163"/>
    </source>
</evidence>
<feature type="domain" description="HTH marR-type" evidence="4">
    <location>
        <begin position="1"/>
        <end position="134"/>
    </location>
</feature>
<dbReference type="Pfam" id="PF12802">
    <property type="entry name" value="MarR_2"/>
    <property type="match status" value="1"/>
</dbReference>
<dbReference type="GO" id="GO:0003677">
    <property type="term" value="F:DNA binding"/>
    <property type="evidence" value="ECO:0007669"/>
    <property type="project" value="UniProtKB-KW"/>
</dbReference>
<dbReference type="Proteomes" id="UP000274792">
    <property type="component" value="Unassembled WGS sequence"/>
</dbReference>
<comment type="caution">
    <text evidence="5">The sequence shown here is derived from an EMBL/GenBank/DDBJ whole genome shotgun (WGS) entry which is preliminary data.</text>
</comment>
<dbReference type="SUPFAM" id="SSF46785">
    <property type="entry name" value="Winged helix' DNA-binding domain"/>
    <property type="match status" value="1"/>
</dbReference>
<proteinExistence type="predicted"/>
<dbReference type="SMART" id="SM00347">
    <property type="entry name" value="HTH_MARR"/>
    <property type="match status" value="1"/>
</dbReference>
<keyword evidence="3" id="KW-0804">Transcription</keyword>
<evidence type="ECO:0000256" key="1">
    <source>
        <dbReference type="ARBA" id="ARBA00023015"/>
    </source>
</evidence>
<dbReference type="PANTHER" id="PTHR42756">
    <property type="entry name" value="TRANSCRIPTIONAL REGULATOR, MARR"/>
    <property type="match status" value="1"/>
</dbReference>
<reference evidence="5 6" key="1">
    <citation type="submission" date="2018-10" db="EMBL/GenBank/DDBJ databases">
        <title>A collection Staphylococci species genome sequencing.</title>
        <authorList>
            <person name="Cole K."/>
        </authorList>
    </citation>
    <scope>NUCLEOTIDE SEQUENCE [LARGE SCALE GENOMIC DNA]</scope>
    <source>
        <strain evidence="6">NCTC 12218</strain>
    </source>
</reference>
<dbReference type="PROSITE" id="PS50995">
    <property type="entry name" value="HTH_MARR_2"/>
    <property type="match status" value="1"/>
</dbReference>
<name>A0AAJ4VIL5_MAMSC</name>
<organism evidence="5 6">
    <name type="scientific">Mammaliicoccus sciuri</name>
    <name type="common">Staphylococcus sciuri</name>
    <dbReference type="NCBI Taxonomy" id="1296"/>
    <lineage>
        <taxon>Bacteria</taxon>
        <taxon>Bacillati</taxon>
        <taxon>Bacillota</taxon>
        <taxon>Bacilli</taxon>
        <taxon>Bacillales</taxon>
        <taxon>Staphylococcaceae</taxon>
        <taxon>Mammaliicoccus</taxon>
    </lineage>
</organism>
<evidence type="ECO:0000256" key="2">
    <source>
        <dbReference type="ARBA" id="ARBA00023125"/>
    </source>
</evidence>
<dbReference type="RefSeq" id="WP_126476633.1">
    <property type="nucleotide sequence ID" value="NZ_RXWV01000019.1"/>
</dbReference>
<protein>
    <submittedName>
        <fullName evidence="5">MarR family transcriptional regulator</fullName>
    </submittedName>
</protein>
<sequence>MAIKDIRHFNRYYTKVLGIFDNNVFKLKYSLIEMRTLGEIGRHDKVTAQSLCKILNIDKSYLSRIVNKLIKENLVYRERSEQDNRYFYLSLTNEGVKLNEYVEKASDDKIHELIKDLDDAEIKELQDSMNKIENILNKHIKLEE</sequence>